<dbReference type="AlphaFoldDB" id="A0AAP4BQT1"/>
<accession>A0AAP4BQT1</accession>
<comment type="caution">
    <text evidence="1">The sequence shown here is derived from an EMBL/GenBank/DDBJ whole genome shotgun (WGS) entry which is preliminary data.</text>
</comment>
<evidence type="ECO:0000313" key="2">
    <source>
        <dbReference type="Proteomes" id="UP001224412"/>
    </source>
</evidence>
<dbReference type="EMBL" id="JASNVH010000015">
    <property type="protein sequence ID" value="MDK4307704.1"/>
    <property type="molecule type" value="Genomic_DNA"/>
</dbReference>
<evidence type="ECO:0000313" key="1">
    <source>
        <dbReference type="EMBL" id="MDK4307704.1"/>
    </source>
</evidence>
<name>A0AAP4BQT1_9CORY</name>
<dbReference type="RefSeq" id="WP_259816122.1">
    <property type="nucleotide sequence ID" value="NZ_JASNUC010000014.1"/>
</dbReference>
<gene>
    <name evidence="1" type="ORF">QPX42_09160</name>
</gene>
<dbReference type="Proteomes" id="UP001224412">
    <property type="component" value="Unassembled WGS sequence"/>
</dbReference>
<protein>
    <submittedName>
        <fullName evidence="1">Uncharacterized protein</fullName>
    </submittedName>
</protein>
<organism evidence="1 2">
    <name type="scientific">Corynebacterium pseudodiphtheriticum</name>
    <dbReference type="NCBI Taxonomy" id="37637"/>
    <lineage>
        <taxon>Bacteria</taxon>
        <taxon>Bacillati</taxon>
        <taxon>Actinomycetota</taxon>
        <taxon>Actinomycetes</taxon>
        <taxon>Mycobacteriales</taxon>
        <taxon>Corynebacteriaceae</taxon>
        <taxon>Corynebacterium</taxon>
    </lineage>
</organism>
<proteinExistence type="predicted"/>
<sequence length="162" mass="19066">MALNSNKKNYRLADMSITPDHEIPYPDPDERAEIIEDRVDMAEFGTVLNIREWRAHDDSVEQFAIMLDITPHHEAFDRCKALKGSSNELTHVRRTDTWHSTLHSHQFFIDSFEQEREVHAELVGGNKTPDSRRVVNAAFAEYYNELLYNPFEYLDRWEKGKQ</sequence>
<reference evidence="1" key="1">
    <citation type="submission" date="2023-05" db="EMBL/GenBank/DDBJ databases">
        <title>Metabolic capabilities are highly conserved among human nasal-associated Corynebacterium species in pangenomic analyses.</title>
        <authorList>
            <person name="Tran T.H."/>
            <person name="Roberts A.Q."/>
            <person name="Escapa I.F."/>
            <person name="Gao W."/>
            <person name="Conlan S."/>
            <person name="Kong H."/>
            <person name="Segre J.A."/>
            <person name="Kelly M.S."/>
            <person name="Lemon K.P."/>
        </authorList>
    </citation>
    <scope>NUCLEOTIDE SEQUENCE</scope>
    <source>
        <strain evidence="1">KPL2773</strain>
    </source>
</reference>